<sequence length="53" mass="5517">MNVTHGDQAPSMSFEPVSPAVTSAPWSDLLIEAGFVGVVFLVLAFIVVASVGR</sequence>
<keyword evidence="2" id="KW-0472">Membrane</keyword>
<feature type="region of interest" description="Disordered" evidence="1">
    <location>
        <begin position="1"/>
        <end position="20"/>
    </location>
</feature>
<organism evidence="3 4">
    <name type="scientific">Variovorax soli</name>
    <dbReference type="NCBI Taxonomy" id="376815"/>
    <lineage>
        <taxon>Bacteria</taxon>
        <taxon>Pseudomonadati</taxon>
        <taxon>Pseudomonadota</taxon>
        <taxon>Betaproteobacteria</taxon>
        <taxon>Burkholderiales</taxon>
        <taxon>Comamonadaceae</taxon>
        <taxon>Variovorax</taxon>
    </lineage>
</organism>
<dbReference type="Proteomes" id="UP001184230">
    <property type="component" value="Unassembled WGS sequence"/>
</dbReference>
<keyword evidence="4" id="KW-1185">Reference proteome</keyword>
<evidence type="ECO:0000313" key="4">
    <source>
        <dbReference type="Proteomes" id="UP001184230"/>
    </source>
</evidence>
<comment type="caution">
    <text evidence="3">The sequence shown here is derived from an EMBL/GenBank/DDBJ whole genome shotgun (WGS) entry which is preliminary data.</text>
</comment>
<protein>
    <submittedName>
        <fullName evidence="3">Uncharacterized protein</fullName>
    </submittedName>
</protein>
<keyword evidence="2" id="KW-0812">Transmembrane</keyword>
<keyword evidence="2" id="KW-1133">Transmembrane helix</keyword>
<gene>
    <name evidence="3" type="ORF">J2739_004755</name>
</gene>
<proteinExistence type="predicted"/>
<reference evidence="3 4" key="1">
    <citation type="submission" date="2023-07" db="EMBL/GenBank/DDBJ databases">
        <title>Sorghum-associated microbial communities from plants grown in Nebraska, USA.</title>
        <authorList>
            <person name="Schachtman D."/>
        </authorList>
    </citation>
    <scope>NUCLEOTIDE SEQUENCE [LARGE SCALE GENOMIC DNA]</scope>
    <source>
        <strain evidence="3 4">DS1781</strain>
    </source>
</reference>
<dbReference type="RefSeq" id="WP_309906253.1">
    <property type="nucleotide sequence ID" value="NZ_JAVDRF010000013.1"/>
</dbReference>
<feature type="transmembrane region" description="Helical" evidence="2">
    <location>
        <begin position="29"/>
        <end position="51"/>
    </location>
</feature>
<dbReference type="EMBL" id="JAVDRF010000013">
    <property type="protein sequence ID" value="MDR6538960.1"/>
    <property type="molecule type" value="Genomic_DNA"/>
</dbReference>
<accession>A0ABU1NKG3</accession>
<name>A0ABU1NKG3_9BURK</name>
<evidence type="ECO:0000256" key="1">
    <source>
        <dbReference type="SAM" id="MobiDB-lite"/>
    </source>
</evidence>
<evidence type="ECO:0000313" key="3">
    <source>
        <dbReference type="EMBL" id="MDR6538960.1"/>
    </source>
</evidence>
<evidence type="ECO:0000256" key="2">
    <source>
        <dbReference type="SAM" id="Phobius"/>
    </source>
</evidence>